<organism evidence="1 2">
    <name type="scientific">Tegillarca granosa</name>
    <name type="common">Malaysian cockle</name>
    <name type="synonym">Anadara granosa</name>
    <dbReference type="NCBI Taxonomy" id="220873"/>
    <lineage>
        <taxon>Eukaryota</taxon>
        <taxon>Metazoa</taxon>
        <taxon>Spiralia</taxon>
        <taxon>Lophotrochozoa</taxon>
        <taxon>Mollusca</taxon>
        <taxon>Bivalvia</taxon>
        <taxon>Autobranchia</taxon>
        <taxon>Pteriomorphia</taxon>
        <taxon>Arcoida</taxon>
        <taxon>Arcoidea</taxon>
        <taxon>Arcidae</taxon>
        <taxon>Tegillarca</taxon>
    </lineage>
</organism>
<dbReference type="EMBL" id="JARBDR010000050">
    <property type="protein sequence ID" value="KAJ8321512.1"/>
    <property type="molecule type" value="Genomic_DNA"/>
</dbReference>
<dbReference type="Proteomes" id="UP001217089">
    <property type="component" value="Unassembled WGS sequence"/>
</dbReference>
<name>A0ABQ9FXH2_TEGGR</name>
<sequence>MKLDGTKDPSSRNRTILNTEFIPDDLFQYVVKVDQRRHIIFATDQQIEFLWKAKTIYVDGTFKLVRKPLLNY</sequence>
<protein>
    <submittedName>
        <fullName evidence="1">Uncharacterized protein</fullName>
    </submittedName>
</protein>
<reference evidence="1 2" key="1">
    <citation type="submission" date="2022-12" db="EMBL/GenBank/DDBJ databases">
        <title>Chromosome-level genome of Tegillarca granosa.</title>
        <authorList>
            <person name="Kim J."/>
        </authorList>
    </citation>
    <scope>NUCLEOTIDE SEQUENCE [LARGE SCALE GENOMIC DNA]</scope>
    <source>
        <strain evidence="1">Teg-2019</strain>
        <tissue evidence="1">Adductor muscle</tissue>
    </source>
</reference>
<comment type="caution">
    <text evidence="1">The sequence shown here is derived from an EMBL/GenBank/DDBJ whole genome shotgun (WGS) entry which is preliminary data.</text>
</comment>
<evidence type="ECO:0000313" key="2">
    <source>
        <dbReference type="Proteomes" id="UP001217089"/>
    </source>
</evidence>
<evidence type="ECO:0000313" key="1">
    <source>
        <dbReference type="EMBL" id="KAJ8321512.1"/>
    </source>
</evidence>
<accession>A0ABQ9FXH2</accession>
<proteinExistence type="predicted"/>
<gene>
    <name evidence="1" type="ORF">KUTeg_000939</name>
</gene>
<keyword evidence="2" id="KW-1185">Reference proteome</keyword>